<keyword evidence="1" id="KW-1133">Transmembrane helix</keyword>
<accession>A0ABT2I0P0</accession>
<keyword evidence="1" id="KW-0472">Membrane</keyword>
<evidence type="ECO:0000313" key="4">
    <source>
        <dbReference type="Proteomes" id="UP001165583"/>
    </source>
</evidence>
<sequence length="132" mass="13889">MTLRTLLRDSRGASAVEFAFAIPVILTVMIGILQFALVLQASGAIRHAAGEGVRYAKVHPSATETEVLNKVRDSLAGVRDDGIVSLSLQRGTAANGATYSSVAIQYKLAPVIPFASVGPIVLDESMSSYDPT</sequence>
<evidence type="ECO:0000313" key="3">
    <source>
        <dbReference type="EMBL" id="MCT2398233.1"/>
    </source>
</evidence>
<protein>
    <submittedName>
        <fullName evidence="3">Pilus assembly protein</fullName>
    </submittedName>
</protein>
<keyword evidence="4" id="KW-1185">Reference proteome</keyword>
<dbReference type="Pfam" id="PF07811">
    <property type="entry name" value="TadE"/>
    <property type="match status" value="1"/>
</dbReference>
<proteinExistence type="predicted"/>
<dbReference type="EMBL" id="JANZXA010000001">
    <property type="protein sequence ID" value="MCT2398233.1"/>
    <property type="molecule type" value="Genomic_DNA"/>
</dbReference>
<dbReference type="RefSeq" id="WP_260043336.1">
    <property type="nucleotide sequence ID" value="NZ_JANZXA010000001.1"/>
</dbReference>
<comment type="caution">
    <text evidence="3">The sequence shown here is derived from an EMBL/GenBank/DDBJ whole genome shotgun (WGS) entry which is preliminary data.</text>
</comment>
<keyword evidence="1" id="KW-0812">Transmembrane</keyword>
<dbReference type="Proteomes" id="UP001165583">
    <property type="component" value="Unassembled WGS sequence"/>
</dbReference>
<name>A0ABT2I0P0_9SPHN</name>
<gene>
    <name evidence="3" type="ORF">NZK81_01595</name>
</gene>
<dbReference type="InterPro" id="IPR012495">
    <property type="entry name" value="TadE-like_dom"/>
</dbReference>
<reference evidence="3" key="1">
    <citation type="submission" date="2022-09" db="EMBL/GenBank/DDBJ databases">
        <title>Novosphingobium sp. Nov., a polycyclic aromatic hydrocarbon-degrading bacterium isolated form mangrove sediments in HongKong.</title>
        <authorList>
            <person name="Hu Z."/>
        </authorList>
    </citation>
    <scope>NUCLEOTIDE SEQUENCE</scope>
    <source>
        <strain evidence="3">HK4-1</strain>
    </source>
</reference>
<feature type="transmembrane region" description="Helical" evidence="1">
    <location>
        <begin position="20"/>
        <end position="39"/>
    </location>
</feature>
<evidence type="ECO:0000259" key="2">
    <source>
        <dbReference type="Pfam" id="PF07811"/>
    </source>
</evidence>
<evidence type="ECO:0000256" key="1">
    <source>
        <dbReference type="SAM" id="Phobius"/>
    </source>
</evidence>
<feature type="domain" description="TadE-like" evidence="2">
    <location>
        <begin position="12"/>
        <end position="54"/>
    </location>
</feature>
<organism evidence="3 4">
    <name type="scientific">Novosphingobium mangrovi</name>
    <name type="common">ex Huang et al. 2023</name>
    <dbReference type="NCBI Taxonomy" id="2976432"/>
    <lineage>
        <taxon>Bacteria</taxon>
        <taxon>Pseudomonadati</taxon>
        <taxon>Pseudomonadota</taxon>
        <taxon>Alphaproteobacteria</taxon>
        <taxon>Sphingomonadales</taxon>
        <taxon>Sphingomonadaceae</taxon>
        <taxon>Novosphingobium</taxon>
    </lineage>
</organism>